<keyword evidence="2" id="KW-0808">Transferase</keyword>
<proteinExistence type="predicted"/>
<dbReference type="AlphaFoldDB" id="A0A173UFH4"/>
<evidence type="ECO:0000259" key="3">
    <source>
        <dbReference type="Pfam" id="PF00535"/>
    </source>
</evidence>
<dbReference type="RefSeq" id="WP_055238261.1">
    <property type="nucleotide sequence ID" value="NZ_CYXM01000009.1"/>
</dbReference>
<dbReference type="GO" id="GO:0016757">
    <property type="term" value="F:glycosyltransferase activity"/>
    <property type="evidence" value="ECO:0007669"/>
    <property type="project" value="UniProtKB-KW"/>
</dbReference>
<dbReference type="Pfam" id="PF01501">
    <property type="entry name" value="Glyco_transf_8"/>
    <property type="match status" value="1"/>
</dbReference>
<evidence type="ECO:0000313" key="4">
    <source>
        <dbReference type="EMBL" id="CUN12875.1"/>
    </source>
</evidence>
<evidence type="ECO:0000256" key="1">
    <source>
        <dbReference type="ARBA" id="ARBA00022676"/>
    </source>
</evidence>
<dbReference type="InterPro" id="IPR002495">
    <property type="entry name" value="Glyco_trans_8"/>
</dbReference>
<dbReference type="Pfam" id="PF00535">
    <property type="entry name" value="Glycos_transf_2"/>
    <property type="match status" value="1"/>
</dbReference>
<gene>
    <name evidence="4" type="primary">gspA</name>
    <name evidence="4" type="ORF">ERS852580_02124</name>
</gene>
<sequence>MNGKDKISVIIPCYNVQKYIMRCFDSIYSQTYGFENLEVILIDDLSTDNTWSILESLQRQYPENVISLKIQKKGKCGGARNLGMDICTGKYITFVDADDYVHPDMLRVLYDRMTEDDYDVAQCGVSCFKADKPNVLEVNDFEIQRLDLDNVDNRKNLIIGLTGFTNVTAWAKLYSTKFIIEHNLRFIEDVYYEDTHFSMLCVLLAKKYCKVQSALYYYFENTEGIIRSEISNAKIRDAKIIMDHIRQAIQSRKAELGNVIEQCYCEIQTFLLWHQYIEPYSRIETFMNRELDICKEEFLKSEPDIFNNPYVKFFSDDVVLKRMSRLRVTAKKMNNVCFLDNAIHICLGIHDKDGNYSVWAGTTMQSIVENTKAPIVFHILHDDTLNEINKNKLSFIADNSGNDIEFHHFNSDVFGTFADSMNRFAIGTMFRIMLPDIMPDLKKIIYLDSDLFVNTDIEELWNLNIDNYCLAAAQDCSTIRNWGTPYAVAAGQTSRDRYFNAGVLCMNLDNIRKNGSLFQQVMDYLSDNPRTWLPDQDALNAIFSGKTLLIDEKWNYFIDEARKNNEKAEKIIYHYAATLLMLHTNNEIDRAYYFTILRTPWGEQMEDGLLCNSMGRIVDRTGMLEKLLKKATQNNIRFVFYGGENSSIRKAMRLLNRNFDSCEWHEHLEENEIICDDNTVYIVSADADDSNGLEILANAGLENGKNYFITQRFLHYTEGGFAL</sequence>
<name>A0A173UFH4_9FIRM</name>
<accession>A0A173UFH4</accession>
<dbReference type="Gene3D" id="3.90.550.10">
    <property type="entry name" value="Spore Coat Polysaccharide Biosynthesis Protein SpsA, Chain A"/>
    <property type="match status" value="2"/>
</dbReference>
<protein>
    <submittedName>
        <fullName evidence="4">General stress protein A</fullName>
    </submittedName>
</protein>
<dbReference type="EMBL" id="CYXM01000009">
    <property type="protein sequence ID" value="CUN12875.1"/>
    <property type="molecule type" value="Genomic_DNA"/>
</dbReference>
<keyword evidence="1" id="KW-0328">Glycosyltransferase</keyword>
<dbReference type="PANTHER" id="PTHR22916">
    <property type="entry name" value="GLYCOSYLTRANSFERASE"/>
    <property type="match status" value="1"/>
</dbReference>
<dbReference type="InterPro" id="IPR029044">
    <property type="entry name" value="Nucleotide-diphossugar_trans"/>
</dbReference>
<dbReference type="OrthoDB" id="9807674at2"/>
<reference evidence="4 5" key="1">
    <citation type="submission" date="2015-09" db="EMBL/GenBank/DDBJ databases">
        <authorList>
            <consortium name="Pathogen Informatics"/>
        </authorList>
    </citation>
    <scope>NUCLEOTIDE SEQUENCE [LARGE SCALE GENOMIC DNA]</scope>
    <source>
        <strain evidence="4 5">2789STDY5834968</strain>
    </source>
</reference>
<dbReference type="SUPFAM" id="SSF53448">
    <property type="entry name" value="Nucleotide-diphospho-sugar transferases"/>
    <property type="match status" value="2"/>
</dbReference>
<dbReference type="PANTHER" id="PTHR22916:SF51">
    <property type="entry name" value="GLYCOSYLTRANSFERASE EPSH-RELATED"/>
    <property type="match status" value="1"/>
</dbReference>
<dbReference type="Proteomes" id="UP000095673">
    <property type="component" value="Unassembled WGS sequence"/>
</dbReference>
<evidence type="ECO:0000256" key="2">
    <source>
        <dbReference type="ARBA" id="ARBA00022679"/>
    </source>
</evidence>
<organism evidence="4 5">
    <name type="scientific">Agathobacter rectalis</name>
    <dbReference type="NCBI Taxonomy" id="39491"/>
    <lineage>
        <taxon>Bacteria</taxon>
        <taxon>Bacillati</taxon>
        <taxon>Bacillota</taxon>
        <taxon>Clostridia</taxon>
        <taxon>Lachnospirales</taxon>
        <taxon>Lachnospiraceae</taxon>
        <taxon>Agathobacter</taxon>
    </lineage>
</organism>
<evidence type="ECO:0000313" key="5">
    <source>
        <dbReference type="Proteomes" id="UP000095673"/>
    </source>
</evidence>
<feature type="domain" description="Glycosyltransferase 2-like" evidence="3">
    <location>
        <begin position="8"/>
        <end position="132"/>
    </location>
</feature>
<dbReference type="CDD" id="cd00761">
    <property type="entry name" value="Glyco_tranf_GTA_type"/>
    <property type="match status" value="1"/>
</dbReference>
<dbReference type="CDD" id="cd04194">
    <property type="entry name" value="GT8_A4GalT_like"/>
    <property type="match status" value="1"/>
</dbReference>
<dbReference type="InterPro" id="IPR001173">
    <property type="entry name" value="Glyco_trans_2-like"/>
</dbReference>